<dbReference type="CDD" id="cd10912">
    <property type="entry name" value="PIN_YacP-like"/>
    <property type="match status" value="1"/>
</dbReference>
<dbReference type="EMBL" id="PKGY01000002">
    <property type="protein sequence ID" value="PKZ22190.1"/>
    <property type="molecule type" value="Genomic_DNA"/>
</dbReference>
<proteinExistence type="predicted"/>
<evidence type="ECO:0000313" key="2">
    <source>
        <dbReference type="Proteomes" id="UP000234239"/>
    </source>
</evidence>
<dbReference type="PANTHER" id="PTHR34547">
    <property type="entry name" value="YACP-LIKE NYN DOMAIN PROTEIN"/>
    <property type="match status" value="1"/>
</dbReference>
<organism evidence="1 2">
    <name type="scientific">Aerococcus sanguinicola</name>
    <dbReference type="NCBI Taxonomy" id="119206"/>
    <lineage>
        <taxon>Bacteria</taxon>
        <taxon>Bacillati</taxon>
        <taxon>Bacillota</taxon>
        <taxon>Bacilli</taxon>
        <taxon>Lactobacillales</taxon>
        <taxon>Aerococcaceae</taxon>
        <taxon>Aerococcus</taxon>
    </lineage>
</organism>
<evidence type="ECO:0000313" key="1">
    <source>
        <dbReference type="EMBL" id="PKZ22190.1"/>
    </source>
</evidence>
<comment type="caution">
    <text evidence="1">The sequence shown here is derived from an EMBL/GenBank/DDBJ whole genome shotgun (WGS) entry which is preliminary data.</text>
</comment>
<protein>
    <submittedName>
        <fullName evidence="1">NYN domain-containing protein</fullName>
    </submittedName>
</protein>
<dbReference type="Pfam" id="PF05991">
    <property type="entry name" value="NYN_YacP"/>
    <property type="match status" value="1"/>
</dbReference>
<dbReference type="RefSeq" id="WP_070486400.1">
    <property type="nucleotide sequence ID" value="NZ_CAJHKM010000001.1"/>
</dbReference>
<gene>
    <name evidence="1" type="ORF">CYJ28_03490</name>
</gene>
<dbReference type="Proteomes" id="UP000234239">
    <property type="component" value="Unassembled WGS sequence"/>
</dbReference>
<name>A0A2I1MPX1_9LACT</name>
<reference evidence="1 2" key="1">
    <citation type="submission" date="2017-12" db="EMBL/GenBank/DDBJ databases">
        <title>Phylogenetic diversity of female urinary microbiome.</title>
        <authorList>
            <person name="Thomas-White K."/>
            <person name="Wolfe A.J."/>
        </authorList>
    </citation>
    <scope>NUCLEOTIDE SEQUENCE [LARGE SCALE GENOMIC DNA]</scope>
    <source>
        <strain evidence="1 2">UMB0139</strain>
    </source>
</reference>
<dbReference type="OrthoDB" id="9792160at2"/>
<dbReference type="AlphaFoldDB" id="A0A2I1MPX1"/>
<dbReference type="PANTHER" id="PTHR34547:SF1">
    <property type="entry name" value="YACP-LIKE NYN DOMAIN PROTEIN"/>
    <property type="match status" value="1"/>
</dbReference>
<sequence length="173" mass="20267">MKRNRLIVDGYNMIGSWPPLKRLKDQDQIEEARDLLLELLSNYAAYHNYETWVVFDAMFVPGLSQTYDQYKLHVVYTAEKETADAYIEAMMDEMVGVLRNVTVATSDLAEQRMVFQKGALRKSANELWHDIQKTQLDISQGDENYDPNAYQRMVPWSYQQMRDLKSLLEDLSK</sequence>
<accession>A0A2I1MPX1</accession>
<dbReference type="InterPro" id="IPR010298">
    <property type="entry name" value="YacP-like"/>
</dbReference>